<dbReference type="InterPro" id="IPR036259">
    <property type="entry name" value="MFS_trans_sf"/>
</dbReference>
<protein>
    <recommendedName>
        <fullName evidence="3">Major facilitator superfamily (MFS) profile domain-containing protein</fullName>
    </recommendedName>
</protein>
<sequence length="101" mass="10649">ASNYTQFVVGMVPLAFSHSLARVLLTEMVLERSDDSYRGSVIGAASSVASVARTVAPLLSGLILSLLNLSSVLIASSLIALSGSLFAVIYSQQRQTHHKST</sequence>
<dbReference type="Pfam" id="PF07690">
    <property type="entry name" value="MFS_1"/>
    <property type="match status" value="1"/>
</dbReference>
<evidence type="ECO:0008006" key="3">
    <source>
        <dbReference type="Google" id="ProtNLM"/>
    </source>
</evidence>
<gene>
    <name evidence="2" type="ORF">g.59271</name>
</gene>
<name>A0A1B6HQ54_9HEMI</name>
<feature type="transmembrane region" description="Helical" evidence="1">
    <location>
        <begin position="62"/>
        <end position="90"/>
    </location>
</feature>
<keyword evidence="1" id="KW-0812">Transmembrane</keyword>
<evidence type="ECO:0000313" key="2">
    <source>
        <dbReference type="EMBL" id="JAS76806.1"/>
    </source>
</evidence>
<keyword evidence="1" id="KW-0472">Membrane</keyword>
<organism evidence="2">
    <name type="scientific">Homalodisca liturata</name>
    <dbReference type="NCBI Taxonomy" id="320908"/>
    <lineage>
        <taxon>Eukaryota</taxon>
        <taxon>Metazoa</taxon>
        <taxon>Ecdysozoa</taxon>
        <taxon>Arthropoda</taxon>
        <taxon>Hexapoda</taxon>
        <taxon>Insecta</taxon>
        <taxon>Pterygota</taxon>
        <taxon>Neoptera</taxon>
        <taxon>Paraneoptera</taxon>
        <taxon>Hemiptera</taxon>
        <taxon>Auchenorrhyncha</taxon>
        <taxon>Membracoidea</taxon>
        <taxon>Cicadellidae</taxon>
        <taxon>Cicadellinae</taxon>
        <taxon>Proconiini</taxon>
        <taxon>Homalodisca</taxon>
    </lineage>
</organism>
<dbReference type="SUPFAM" id="SSF103473">
    <property type="entry name" value="MFS general substrate transporter"/>
    <property type="match status" value="1"/>
</dbReference>
<accession>A0A1B6HQ54</accession>
<feature type="transmembrane region" description="Helical" evidence="1">
    <location>
        <begin position="6"/>
        <end position="25"/>
    </location>
</feature>
<feature type="non-terminal residue" evidence="2">
    <location>
        <position position="1"/>
    </location>
</feature>
<dbReference type="Gene3D" id="1.20.1250.20">
    <property type="entry name" value="MFS general substrate transporter like domains"/>
    <property type="match status" value="1"/>
</dbReference>
<keyword evidence="1" id="KW-1133">Transmembrane helix</keyword>
<dbReference type="EMBL" id="GECU01030900">
    <property type="protein sequence ID" value="JAS76806.1"/>
    <property type="molecule type" value="Transcribed_RNA"/>
</dbReference>
<dbReference type="InterPro" id="IPR011701">
    <property type="entry name" value="MFS"/>
</dbReference>
<dbReference type="AlphaFoldDB" id="A0A1B6HQ54"/>
<evidence type="ECO:0000256" key="1">
    <source>
        <dbReference type="SAM" id="Phobius"/>
    </source>
</evidence>
<dbReference type="GO" id="GO:0022857">
    <property type="term" value="F:transmembrane transporter activity"/>
    <property type="evidence" value="ECO:0007669"/>
    <property type="project" value="InterPro"/>
</dbReference>
<proteinExistence type="predicted"/>
<reference evidence="2" key="1">
    <citation type="submission" date="2015-11" db="EMBL/GenBank/DDBJ databases">
        <title>De novo transcriptome assembly of four potential Pierce s Disease insect vectors from Arizona vineyards.</title>
        <authorList>
            <person name="Tassone E.E."/>
        </authorList>
    </citation>
    <scope>NUCLEOTIDE SEQUENCE</scope>
</reference>